<organism evidence="1 2">
    <name type="scientific">Araneus ventricosus</name>
    <name type="common">Orbweaver spider</name>
    <name type="synonym">Epeira ventricosa</name>
    <dbReference type="NCBI Taxonomy" id="182803"/>
    <lineage>
        <taxon>Eukaryota</taxon>
        <taxon>Metazoa</taxon>
        <taxon>Ecdysozoa</taxon>
        <taxon>Arthropoda</taxon>
        <taxon>Chelicerata</taxon>
        <taxon>Arachnida</taxon>
        <taxon>Araneae</taxon>
        <taxon>Araneomorphae</taxon>
        <taxon>Entelegynae</taxon>
        <taxon>Araneoidea</taxon>
        <taxon>Araneidae</taxon>
        <taxon>Araneus</taxon>
    </lineage>
</organism>
<sequence>MSVTDCPLHVRIHFLASIDNYMPFFANEVAEAQPVPRIGPVRATRSPPTAFSDLTHVTCIPKEIRPLRNPISSKTRFFSISAFFHHSELRSHFHFLWSPSSGKLSLTHAWLLGPDSKWRTSESSSQRIFL</sequence>
<evidence type="ECO:0000313" key="1">
    <source>
        <dbReference type="EMBL" id="GBM17837.1"/>
    </source>
</evidence>
<evidence type="ECO:0000313" key="2">
    <source>
        <dbReference type="Proteomes" id="UP000499080"/>
    </source>
</evidence>
<keyword evidence="2" id="KW-1185">Reference proteome</keyword>
<dbReference type="OrthoDB" id="10466712at2759"/>
<accession>A0A4Y2DNR5</accession>
<reference evidence="1 2" key="1">
    <citation type="journal article" date="2019" name="Sci. Rep.">
        <title>Orb-weaving spider Araneus ventricosus genome elucidates the spidroin gene catalogue.</title>
        <authorList>
            <person name="Kono N."/>
            <person name="Nakamura H."/>
            <person name="Ohtoshi R."/>
            <person name="Moran D.A.P."/>
            <person name="Shinohara A."/>
            <person name="Yoshida Y."/>
            <person name="Fujiwara M."/>
            <person name="Mori M."/>
            <person name="Tomita M."/>
            <person name="Arakawa K."/>
        </authorList>
    </citation>
    <scope>NUCLEOTIDE SEQUENCE [LARGE SCALE GENOMIC DNA]</scope>
</reference>
<comment type="caution">
    <text evidence="1">The sequence shown here is derived from an EMBL/GenBank/DDBJ whole genome shotgun (WGS) entry which is preliminary data.</text>
</comment>
<name>A0A4Y2DNR5_ARAVE</name>
<gene>
    <name evidence="1" type="ORF">AVEN_260169_1</name>
</gene>
<dbReference type="AlphaFoldDB" id="A0A4Y2DNR5"/>
<dbReference type="Proteomes" id="UP000499080">
    <property type="component" value="Unassembled WGS sequence"/>
</dbReference>
<proteinExistence type="predicted"/>
<protein>
    <submittedName>
        <fullName evidence="1">Uncharacterized protein</fullName>
    </submittedName>
</protein>
<dbReference type="EMBL" id="BGPR01000395">
    <property type="protein sequence ID" value="GBM17837.1"/>
    <property type="molecule type" value="Genomic_DNA"/>
</dbReference>